<comment type="caution">
    <text evidence="1">The sequence shown here is derived from an EMBL/GenBank/DDBJ whole genome shotgun (WGS) entry which is preliminary data.</text>
</comment>
<dbReference type="PANTHER" id="PTHR47135">
    <property type="entry name" value="FIBRONECTIN TYPE III DOMAIN-CONTAINING PROTEIN 7"/>
    <property type="match status" value="1"/>
</dbReference>
<protein>
    <recommendedName>
        <fullName evidence="3">Fibronectin type-III domain-containing protein</fullName>
    </recommendedName>
</protein>
<dbReference type="InterPro" id="IPR036116">
    <property type="entry name" value="FN3_sf"/>
</dbReference>
<keyword evidence="2" id="KW-1185">Reference proteome</keyword>
<evidence type="ECO:0000313" key="1">
    <source>
        <dbReference type="EMBL" id="NYA69293.1"/>
    </source>
</evidence>
<dbReference type="Proteomes" id="UP000535020">
    <property type="component" value="Unassembled WGS sequence"/>
</dbReference>
<dbReference type="Gene3D" id="2.60.40.10">
    <property type="entry name" value="Immunoglobulins"/>
    <property type="match status" value="3"/>
</dbReference>
<evidence type="ECO:0000313" key="2">
    <source>
        <dbReference type="Proteomes" id="UP000535020"/>
    </source>
</evidence>
<proteinExistence type="predicted"/>
<dbReference type="AlphaFoldDB" id="A0A7Y8XYP0"/>
<accession>A0A7Y8XYP0</accession>
<name>A0A7Y8XYP0_9FLAO</name>
<dbReference type="SUPFAM" id="SSF49265">
    <property type="entry name" value="Fibronectin type III"/>
    <property type="match status" value="1"/>
</dbReference>
<evidence type="ECO:0008006" key="3">
    <source>
        <dbReference type="Google" id="ProtNLM"/>
    </source>
</evidence>
<sequence>MKAINKIVLILLGLLCFSCEDIIEEDISDDTVTAVFPSPGTVVQSNVVTFQWQSLEGADEYRVQVYSSNQVIVADTLFSGTQATLPMNPGHYQWRVRGENSAYESSYSFPNAFDVVESDDLSQQQVILTAPAPDHLTNAPDFILSWEELSAADYYRLEILDVTNSSSLVYSQDNITQTSLTLNTTMIDQEGEYKWRVKAVNADGSTVFSSRNFSLDMTVPNAPQNSLPADEANFEPAQTVSFSWTQPQDSGVIQSAISYIIEISTNQGFTNIIQSSSVSATNFQQAFANTGDYYWRVKAKDAAGNISVPGPVYKFTVE</sequence>
<dbReference type="EMBL" id="JACBJI010000001">
    <property type="protein sequence ID" value="NYA69293.1"/>
    <property type="molecule type" value="Genomic_DNA"/>
</dbReference>
<dbReference type="RefSeq" id="WP_176004119.1">
    <property type="nucleotide sequence ID" value="NZ_JABWMI010000001.1"/>
</dbReference>
<dbReference type="PANTHER" id="PTHR47135:SF3">
    <property type="entry name" value="FIBRONECTIN TYPE-III DOMAIN-CONTAINING PROTEIN"/>
    <property type="match status" value="1"/>
</dbReference>
<gene>
    <name evidence="1" type="ORF">HZF10_00060</name>
</gene>
<dbReference type="InterPro" id="IPR013783">
    <property type="entry name" value="Ig-like_fold"/>
</dbReference>
<reference evidence="1 2" key="1">
    <citation type="submission" date="2020-07" db="EMBL/GenBank/DDBJ databases">
        <authorList>
            <person name="Sun Q."/>
        </authorList>
    </citation>
    <scope>NUCLEOTIDE SEQUENCE [LARGE SCALE GENOMIC DNA]</scope>
    <source>
        <strain evidence="1 2">MAH-1</strain>
    </source>
</reference>
<organism evidence="1 2">
    <name type="scientific">Flavobacterium agri</name>
    <dbReference type="NCBI Taxonomy" id="2743471"/>
    <lineage>
        <taxon>Bacteria</taxon>
        <taxon>Pseudomonadati</taxon>
        <taxon>Bacteroidota</taxon>
        <taxon>Flavobacteriia</taxon>
        <taxon>Flavobacteriales</taxon>
        <taxon>Flavobacteriaceae</taxon>
        <taxon>Flavobacterium</taxon>
    </lineage>
</organism>